<accession>A0A450V9F8</accession>
<dbReference type="Pfam" id="PF01850">
    <property type="entry name" value="PIN"/>
    <property type="match status" value="1"/>
</dbReference>
<keyword evidence="1" id="KW-0460">Magnesium</keyword>
<dbReference type="EMBL" id="CAADFH010000147">
    <property type="protein sequence ID" value="VFK01443.1"/>
    <property type="molecule type" value="Genomic_DNA"/>
</dbReference>
<evidence type="ECO:0000256" key="1">
    <source>
        <dbReference type="ARBA" id="ARBA00022842"/>
    </source>
</evidence>
<dbReference type="InterPro" id="IPR044153">
    <property type="entry name" value="PIN_Pae0151-like"/>
</dbReference>
<protein>
    <submittedName>
        <fullName evidence="3">Predicted nucleic acid-binding protein, contains PIN domain</fullName>
    </submittedName>
</protein>
<dbReference type="PANTHER" id="PTHR35901:SF1">
    <property type="entry name" value="EXONUCLEASE VAPC9"/>
    <property type="match status" value="1"/>
</dbReference>
<sequence>MNLVVDTNILLAVALDEPERVNIIDLGVGFNAISPEILPYEIGNALTAMVKRGRLSESEAIAAFDITRTIPVRLIECNIRKALDIAMEFDIYAYDAYFLQCAQSTRSPLITLDGRMKTVAKNLNITVLDPS</sequence>
<evidence type="ECO:0000313" key="3">
    <source>
        <dbReference type="EMBL" id="VFK01443.1"/>
    </source>
</evidence>
<feature type="domain" description="PIN" evidence="2">
    <location>
        <begin position="4"/>
        <end position="121"/>
    </location>
</feature>
<name>A0A450V9F8_9GAMM</name>
<gene>
    <name evidence="3" type="ORF">BECKLFY1418A_GA0070994_11472</name>
</gene>
<dbReference type="InterPro" id="IPR051619">
    <property type="entry name" value="TypeII_TA_RNase_PINc/VapC"/>
</dbReference>
<evidence type="ECO:0000259" key="2">
    <source>
        <dbReference type="Pfam" id="PF01850"/>
    </source>
</evidence>
<dbReference type="AlphaFoldDB" id="A0A450V9F8"/>
<organism evidence="3">
    <name type="scientific">Candidatus Kentrum sp. LFY</name>
    <dbReference type="NCBI Taxonomy" id="2126342"/>
    <lineage>
        <taxon>Bacteria</taxon>
        <taxon>Pseudomonadati</taxon>
        <taxon>Pseudomonadota</taxon>
        <taxon>Gammaproteobacteria</taxon>
        <taxon>Candidatus Kentrum</taxon>
    </lineage>
</organism>
<dbReference type="CDD" id="cd09873">
    <property type="entry name" value="PIN_Pae0151-like"/>
    <property type="match status" value="1"/>
</dbReference>
<dbReference type="InterPro" id="IPR002716">
    <property type="entry name" value="PIN_dom"/>
</dbReference>
<dbReference type="InterPro" id="IPR029060">
    <property type="entry name" value="PIN-like_dom_sf"/>
</dbReference>
<reference evidence="3" key="1">
    <citation type="submission" date="2019-02" db="EMBL/GenBank/DDBJ databases">
        <authorList>
            <person name="Gruber-Vodicka R. H."/>
            <person name="Seah K. B. B."/>
        </authorList>
    </citation>
    <scope>NUCLEOTIDE SEQUENCE</scope>
    <source>
        <strain evidence="3">BECK_M6</strain>
    </source>
</reference>
<dbReference type="Gene3D" id="3.40.50.1010">
    <property type="entry name" value="5'-nuclease"/>
    <property type="match status" value="1"/>
</dbReference>
<dbReference type="PANTHER" id="PTHR35901">
    <property type="entry name" value="RIBONUCLEASE VAPC3"/>
    <property type="match status" value="1"/>
</dbReference>
<proteinExistence type="predicted"/>
<dbReference type="SUPFAM" id="SSF88723">
    <property type="entry name" value="PIN domain-like"/>
    <property type="match status" value="1"/>
</dbReference>